<dbReference type="GO" id="GO:0008379">
    <property type="term" value="F:thioredoxin peroxidase activity"/>
    <property type="evidence" value="ECO:0007669"/>
    <property type="project" value="TreeGrafter"/>
</dbReference>
<keyword evidence="7" id="KW-0676">Redox-active center</keyword>
<dbReference type="GO" id="GO:0006979">
    <property type="term" value="P:response to oxidative stress"/>
    <property type="evidence" value="ECO:0007669"/>
    <property type="project" value="TreeGrafter"/>
</dbReference>
<evidence type="ECO:0000313" key="11">
    <source>
        <dbReference type="Proteomes" id="UP001139887"/>
    </source>
</evidence>
<keyword evidence="6" id="KW-1015">Disulfide bond</keyword>
<evidence type="ECO:0000256" key="8">
    <source>
        <dbReference type="ARBA" id="ARBA00049091"/>
    </source>
</evidence>
<feature type="domain" description="Thioredoxin" evidence="9">
    <location>
        <begin position="78"/>
        <end position="238"/>
    </location>
</feature>
<dbReference type="GO" id="GO:0033554">
    <property type="term" value="P:cellular response to stress"/>
    <property type="evidence" value="ECO:0007669"/>
    <property type="project" value="TreeGrafter"/>
</dbReference>
<organism evidence="10 11">
    <name type="scientific">Coemansia brasiliensis</name>
    <dbReference type="NCBI Taxonomy" id="2650707"/>
    <lineage>
        <taxon>Eukaryota</taxon>
        <taxon>Fungi</taxon>
        <taxon>Fungi incertae sedis</taxon>
        <taxon>Zoopagomycota</taxon>
        <taxon>Kickxellomycotina</taxon>
        <taxon>Kickxellomycetes</taxon>
        <taxon>Kickxellales</taxon>
        <taxon>Kickxellaceae</taxon>
        <taxon>Coemansia</taxon>
    </lineage>
</organism>
<evidence type="ECO:0000256" key="1">
    <source>
        <dbReference type="ARBA" id="ARBA00009796"/>
    </source>
</evidence>
<gene>
    <name evidence="10" type="primary">PRDX1</name>
    <name evidence="10" type="ORF">IWW36_004427</name>
</gene>
<keyword evidence="4" id="KW-0049">Antioxidant</keyword>
<dbReference type="GO" id="GO:0042744">
    <property type="term" value="P:hydrogen peroxide catabolic process"/>
    <property type="evidence" value="ECO:0007669"/>
    <property type="project" value="TreeGrafter"/>
</dbReference>
<dbReference type="InterPro" id="IPR050217">
    <property type="entry name" value="Peroxiredoxin"/>
</dbReference>
<dbReference type="AlphaFoldDB" id="A0A9W8I3D0"/>
<dbReference type="EMBL" id="JANBUW010000580">
    <property type="protein sequence ID" value="KAJ2846278.1"/>
    <property type="molecule type" value="Genomic_DNA"/>
</dbReference>
<dbReference type="InterPro" id="IPR000866">
    <property type="entry name" value="AhpC/TSA"/>
</dbReference>
<dbReference type="InterPro" id="IPR013766">
    <property type="entry name" value="Thioredoxin_domain"/>
</dbReference>
<comment type="similarity">
    <text evidence="1">Belongs to the peroxiredoxin family. AhpC/Prx1 subfamily.</text>
</comment>
<evidence type="ECO:0000259" key="9">
    <source>
        <dbReference type="PROSITE" id="PS51352"/>
    </source>
</evidence>
<keyword evidence="5 10" id="KW-0560">Oxidoreductase</keyword>
<name>A0A9W8I3D0_9FUNG</name>
<dbReference type="PANTHER" id="PTHR10681:SF171">
    <property type="entry name" value="PEROXIREDOXIN 4"/>
    <property type="match status" value="1"/>
</dbReference>
<evidence type="ECO:0000313" key="10">
    <source>
        <dbReference type="EMBL" id="KAJ2846278.1"/>
    </source>
</evidence>
<dbReference type="Pfam" id="PF10417">
    <property type="entry name" value="1-cysPrx_C"/>
    <property type="match status" value="1"/>
</dbReference>
<evidence type="ECO:0000256" key="6">
    <source>
        <dbReference type="ARBA" id="ARBA00023157"/>
    </source>
</evidence>
<dbReference type="PANTHER" id="PTHR10681">
    <property type="entry name" value="THIOREDOXIN PEROXIDASE"/>
    <property type="match status" value="1"/>
</dbReference>
<dbReference type="Pfam" id="PF00578">
    <property type="entry name" value="AhpC-TSA"/>
    <property type="match status" value="1"/>
</dbReference>
<dbReference type="FunFam" id="3.40.30.10:FF:000003">
    <property type="entry name" value="Peroxiredoxin 1"/>
    <property type="match status" value="1"/>
</dbReference>
<accession>A0A9W8I3D0</accession>
<protein>
    <recommendedName>
        <fullName evidence="2">thioredoxin-dependent peroxiredoxin</fullName>
        <ecNumber evidence="2">1.11.1.24</ecNumber>
    </recommendedName>
</protein>
<dbReference type="PROSITE" id="PS51352">
    <property type="entry name" value="THIOREDOXIN_2"/>
    <property type="match status" value="1"/>
</dbReference>
<keyword evidence="3 10" id="KW-0575">Peroxidase</keyword>
<dbReference type="EC" id="1.11.1.24" evidence="2"/>
<dbReference type="OrthoDB" id="185659at2759"/>
<comment type="caution">
    <text evidence="10">The sequence shown here is derived from an EMBL/GenBank/DDBJ whole genome shotgun (WGS) entry which is preliminary data.</text>
</comment>
<dbReference type="CDD" id="cd03015">
    <property type="entry name" value="PRX_Typ2cys"/>
    <property type="match status" value="1"/>
</dbReference>
<comment type="catalytic activity">
    <reaction evidence="8">
        <text>a hydroperoxide + [thioredoxin]-dithiol = an alcohol + [thioredoxin]-disulfide + H2O</text>
        <dbReference type="Rhea" id="RHEA:62620"/>
        <dbReference type="Rhea" id="RHEA-COMP:10698"/>
        <dbReference type="Rhea" id="RHEA-COMP:10700"/>
        <dbReference type="ChEBI" id="CHEBI:15377"/>
        <dbReference type="ChEBI" id="CHEBI:29950"/>
        <dbReference type="ChEBI" id="CHEBI:30879"/>
        <dbReference type="ChEBI" id="CHEBI:35924"/>
        <dbReference type="ChEBI" id="CHEBI:50058"/>
        <dbReference type="EC" id="1.11.1.24"/>
    </reaction>
</comment>
<evidence type="ECO:0000256" key="7">
    <source>
        <dbReference type="ARBA" id="ARBA00023284"/>
    </source>
</evidence>
<dbReference type="InterPro" id="IPR036249">
    <property type="entry name" value="Thioredoxin-like_sf"/>
</dbReference>
<sequence length="271" mass="29455">MRNRNRGFSVCDMSPAEAASKRVSEDAVVAQTKRMRLDTAPLDPNSMDIADDDDAAAAAAIAAAASARSSSLPQQRPCIVGRAAPSFSNVPAVLPDGQLGRVSLSDFNGRYLLLLFYPADFTFVCPTELTAFSDRVSEFAAVDCSLAVCSTDSEFAHYNWRQQARISGGIGALQLPMLADRTRNVSRAYGVLCEQSGQAFRGLFIIDRQQRLRIAAVNDMPVGRSVDEALRLVQALRFSDTHGEVCPADWQPGSETIIPDIRKSKSYFGKI</sequence>
<reference evidence="10" key="1">
    <citation type="submission" date="2022-07" db="EMBL/GenBank/DDBJ databases">
        <title>Phylogenomic reconstructions and comparative analyses of Kickxellomycotina fungi.</title>
        <authorList>
            <person name="Reynolds N.K."/>
            <person name="Stajich J.E."/>
            <person name="Barry K."/>
            <person name="Grigoriev I.V."/>
            <person name="Crous P."/>
            <person name="Smith M.E."/>
        </authorList>
    </citation>
    <scope>NUCLEOTIDE SEQUENCE</scope>
    <source>
        <strain evidence="10">NRRL 1566</strain>
    </source>
</reference>
<dbReference type="GO" id="GO:0045454">
    <property type="term" value="P:cell redox homeostasis"/>
    <property type="evidence" value="ECO:0007669"/>
    <property type="project" value="TreeGrafter"/>
</dbReference>
<evidence type="ECO:0000256" key="4">
    <source>
        <dbReference type="ARBA" id="ARBA00022862"/>
    </source>
</evidence>
<proteinExistence type="inferred from homology"/>
<dbReference type="Proteomes" id="UP001139887">
    <property type="component" value="Unassembled WGS sequence"/>
</dbReference>
<dbReference type="GO" id="GO:0005829">
    <property type="term" value="C:cytosol"/>
    <property type="evidence" value="ECO:0007669"/>
    <property type="project" value="TreeGrafter"/>
</dbReference>
<evidence type="ECO:0000256" key="5">
    <source>
        <dbReference type="ARBA" id="ARBA00023002"/>
    </source>
</evidence>
<keyword evidence="11" id="KW-1185">Reference proteome</keyword>
<dbReference type="Gene3D" id="3.40.30.10">
    <property type="entry name" value="Glutaredoxin"/>
    <property type="match status" value="1"/>
</dbReference>
<dbReference type="InterPro" id="IPR019479">
    <property type="entry name" value="Peroxiredoxin_C"/>
</dbReference>
<dbReference type="SUPFAM" id="SSF52833">
    <property type="entry name" value="Thioredoxin-like"/>
    <property type="match status" value="1"/>
</dbReference>
<evidence type="ECO:0000256" key="3">
    <source>
        <dbReference type="ARBA" id="ARBA00022559"/>
    </source>
</evidence>
<evidence type="ECO:0000256" key="2">
    <source>
        <dbReference type="ARBA" id="ARBA00013017"/>
    </source>
</evidence>